<evidence type="ECO:0000313" key="2">
    <source>
        <dbReference type="Proteomes" id="UP000644699"/>
    </source>
</evidence>
<dbReference type="EMBL" id="BMIQ01000001">
    <property type="protein sequence ID" value="GGD88736.1"/>
    <property type="molecule type" value="Genomic_DNA"/>
</dbReference>
<sequence>MLVEKAESAILFMGGGDDAVSATEEVMRVETFDHTAKIYQFPKGGRAGLRSMIEPLAPAVRTPRFAPHIVEAGAWYHDEAIAEASQDKNRDH</sequence>
<dbReference type="Proteomes" id="UP000644699">
    <property type="component" value="Unassembled WGS sequence"/>
</dbReference>
<accession>A0A916ZCT8</accession>
<reference evidence="1" key="2">
    <citation type="submission" date="2020-09" db="EMBL/GenBank/DDBJ databases">
        <authorList>
            <person name="Sun Q."/>
            <person name="Zhou Y."/>
        </authorList>
    </citation>
    <scope>NUCLEOTIDE SEQUENCE</scope>
    <source>
        <strain evidence="1">CGMCC 1.15367</strain>
    </source>
</reference>
<evidence type="ECO:0000313" key="1">
    <source>
        <dbReference type="EMBL" id="GGD88736.1"/>
    </source>
</evidence>
<protein>
    <recommendedName>
        <fullName evidence="3">DUF2735 domain-containing protein</fullName>
    </recommendedName>
</protein>
<dbReference type="InterPro" id="IPR021232">
    <property type="entry name" value="DUF2735"/>
</dbReference>
<comment type="caution">
    <text evidence="1">The sequence shown here is derived from an EMBL/GenBank/DDBJ whole genome shotgun (WGS) entry which is preliminary data.</text>
</comment>
<evidence type="ECO:0008006" key="3">
    <source>
        <dbReference type="Google" id="ProtNLM"/>
    </source>
</evidence>
<keyword evidence="2" id="KW-1185">Reference proteome</keyword>
<name>A0A916ZCT8_9HYPH</name>
<proteinExistence type="predicted"/>
<dbReference type="AlphaFoldDB" id="A0A916ZCT8"/>
<organism evidence="1 2">
    <name type="scientific">Aureimonas endophytica</name>
    <dbReference type="NCBI Taxonomy" id="2027858"/>
    <lineage>
        <taxon>Bacteria</taxon>
        <taxon>Pseudomonadati</taxon>
        <taxon>Pseudomonadota</taxon>
        <taxon>Alphaproteobacteria</taxon>
        <taxon>Hyphomicrobiales</taxon>
        <taxon>Aurantimonadaceae</taxon>
        <taxon>Aureimonas</taxon>
    </lineage>
</organism>
<dbReference type="Pfam" id="PF10931">
    <property type="entry name" value="DUF2735"/>
    <property type="match status" value="1"/>
</dbReference>
<reference evidence="1" key="1">
    <citation type="journal article" date="2014" name="Int. J. Syst. Evol. Microbiol.">
        <title>Complete genome sequence of Corynebacterium casei LMG S-19264T (=DSM 44701T), isolated from a smear-ripened cheese.</title>
        <authorList>
            <consortium name="US DOE Joint Genome Institute (JGI-PGF)"/>
            <person name="Walter F."/>
            <person name="Albersmeier A."/>
            <person name="Kalinowski J."/>
            <person name="Ruckert C."/>
        </authorList>
    </citation>
    <scope>NUCLEOTIDE SEQUENCE</scope>
    <source>
        <strain evidence="1">CGMCC 1.15367</strain>
    </source>
</reference>
<gene>
    <name evidence="1" type="ORF">GCM10011390_04350</name>
</gene>